<dbReference type="InterPro" id="IPR021146">
    <property type="entry name" value="Phage_gp6-like_head-tail"/>
</dbReference>
<organism evidence="1">
    <name type="scientific">uncultured Caudovirales phage</name>
    <dbReference type="NCBI Taxonomy" id="2100421"/>
    <lineage>
        <taxon>Viruses</taxon>
        <taxon>Duplodnaviria</taxon>
        <taxon>Heunggongvirae</taxon>
        <taxon>Uroviricota</taxon>
        <taxon>Caudoviricetes</taxon>
        <taxon>Peduoviridae</taxon>
        <taxon>Maltschvirus</taxon>
        <taxon>Maltschvirus maltsch</taxon>
    </lineage>
</organism>
<dbReference type="NCBIfam" id="TIGR01560">
    <property type="entry name" value="put_DNA_pack"/>
    <property type="match status" value="1"/>
</dbReference>
<dbReference type="Pfam" id="PF05135">
    <property type="entry name" value="Phage_connect_1"/>
    <property type="match status" value="1"/>
</dbReference>
<dbReference type="CDD" id="cd08054">
    <property type="entry name" value="gp6"/>
    <property type="match status" value="1"/>
</dbReference>
<sequence length="181" mass="20820">MQIIRDVTTTVEPVSEPITLSEAKNYLKVDFDDDNDLITSLITSARVRLEKYAGVAMTARTLQVVAYVDEFLELPYAPINNITKVEYWDNEEWIEITVPQYNVLGTTYKKLYMTAFSHMEFRFTYTCGYATTPAVMKTALYKILADLYDYRESSVEDSKPNANIASAYELMKPFKRVSIIL</sequence>
<dbReference type="InterPro" id="IPR006450">
    <property type="entry name" value="Phage_HK97_gp6-like"/>
</dbReference>
<dbReference type="InterPro" id="IPR011738">
    <property type="entry name" value="Phage_CHP"/>
</dbReference>
<evidence type="ECO:0000313" key="1">
    <source>
        <dbReference type="EMBL" id="CAB5225780.1"/>
    </source>
</evidence>
<dbReference type="NCBIfam" id="TIGR02215">
    <property type="entry name" value="phage_chp_gp8"/>
    <property type="match status" value="1"/>
</dbReference>
<evidence type="ECO:0008006" key="2">
    <source>
        <dbReference type="Google" id="ProtNLM"/>
    </source>
</evidence>
<gene>
    <name evidence="1" type="ORF">UFOVP753_5</name>
</gene>
<name>A0A6J7X841_9CAUD</name>
<reference evidence="1" key="1">
    <citation type="submission" date="2020-05" db="EMBL/GenBank/DDBJ databases">
        <authorList>
            <person name="Chiriac C."/>
            <person name="Salcher M."/>
            <person name="Ghai R."/>
            <person name="Kavagutti S V."/>
        </authorList>
    </citation>
    <scope>NUCLEOTIDE SEQUENCE</scope>
</reference>
<protein>
    <recommendedName>
        <fullName evidence="2">Gp6 domain containing protein</fullName>
    </recommendedName>
</protein>
<dbReference type="EMBL" id="LR798352">
    <property type="protein sequence ID" value="CAB5225780.1"/>
    <property type="molecule type" value="Genomic_DNA"/>
</dbReference>
<proteinExistence type="predicted"/>
<dbReference type="Gene3D" id="1.10.3230.30">
    <property type="entry name" value="Phage gp6-like head-tail connector protein"/>
    <property type="match status" value="1"/>
</dbReference>
<accession>A0A6J7X841</accession>